<dbReference type="InterPro" id="IPR036908">
    <property type="entry name" value="RlpA-like_sf"/>
</dbReference>
<dbReference type="PANTHER" id="PTHR33191">
    <property type="entry name" value="RIPENING-RELATED PROTEIN 2-RELATED"/>
    <property type="match status" value="1"/>
</dbReference>
<sequence>MPSPITSESRQSPFGRRALFQGVDNSGLKKLGHSLHSWIRVDAATGQRQPRHALAVDPPPMPHNPIEPSSPSILVRAEGLLSYLPIVVALFNQVRRKTEGTTTNKELSKETAMACSDSPLFPLITMLLVAALVLVHPAASHRPLIGGCQASGYLPGKSGHCDPGFDSDCCQPGKSYPQYRCSPPVSGHTRAQLTVNCFEENCDGGAPSECDGQYHSDKDMVVALSTGWYHGGSRCHKMIRINGNGRSVVAKVVDECDSVNGCDDDHDFQPPCPNNVVDGSPAVWAALGIDTDVGVYDITWSDE</sequence>
<keyword evidence="6" id="KW-1185">Reference proteome</keyword>
<organism evidence="5 6">
    <name type="scientific">Zingiber officinale</name>
    <name type="common">Ginger</name>
    <name type="synonym">Amomum zingiber</name>
    <dbReference type="NCBI Taxonomy" id="94328"/>
    <lineage>
        <taxon>Eukaryota</taxon>
        <taxon>Viridiplantae</taxon>
        <taxon>Streptophyta</taxon>
        <taxon>Embryophyta</taxon>
        <taxon>Tracheophyta</taxon>
        <taxon>Spermatophyta</taxon>
        <taxon>Magnoliopsida</taxon>
        <taxon>Liliopsida</taxon>
        <taxon>Zingiberales</taxon>
        <taxon>Zingiberaceae</taxon>
        <taxon>Zingiber</taxon>
    </lineage>
</organism>
<comment type="similarity">
    <text evidence="2">Belongs to the kiwellin family.</text>
</comment>
<gene>
    <name evidence="5" type="ORF">ZIOFF_031308</name>
</gene>
<comment type="caution">
    <text evidence="5">The sequence shown here is derived from an EMBL/GenBank/DDBJ whole genome shotgun (WGS) entry which is preliminary data.</text>
</comment>
<dbReference type="InterPro" id="IPR039271">
    <property type="entry name" value="Kiwellin-like"/>
</dbReference>
<dbReference type="PANTHER" id="PTHR33191:SF58">
    <property type="entry name" value="RIPENING-RELATED PROTEIN 1"/>
    <property type="match status" value="1"/>
</dbReference>
<dbReference type="SUPFAM" id="SSF50685">
    <property type="entry name" value="Barwin-like endoglucanases"/>
    <property type="match status" value="1"/>
</dbReference>
<evidence type="ECO:0000313" key="6">
    <source>
        <dbReference type="Proteomes" id="UP000734854"/>
    </source>
</evidence>
<protein>
    <submittedName>
        <fullName evidence="5">Uncharacterized protein</fullName>
    </submittedName>
</protein>
<dbReference type="Pfam" id="PF24300">
    <property type="entry name" value="KWL1"/>
    <property type="match status" value="1"/>
</dbReference>
<dbReference type="EMBL" id="JACMSC010000009">
    <property type="protein sequence ID" value="KAG6505994.1"/>
    <property type="molecule type" value="Genomic_DNA"/>
</dbReference>
<dbReference type="Proteomes" id="UP000734854">
    <property type="component" value="Unassembled WGS sequence"/>
</dbReference>
<comment type="subcellular location">
    <subcellularLocation>
        <location evidence="1">Secreted</location>
    </subcellularLocation>
</comment>
<evidence type="ECO:0000256" key="1">
    <source>
        <dbReference type="ARBA" id="ARBA00004613"/>
    </source>
</evidence>
<dbReference type="AlphaFoldDB" id="A0A8J5GCZ0"/>
<accession>A0A8J5GCZ0</accession>
<keyword evidence="3" id="KW-0964">Secreted</keyword>
<reference evidence="5 6" key="1">
    <citation type="submission" date="2020-08" db="EMBL/GenBank/DDBJ databases">
        <title>Plant Genome Project.</title>
        <authorList>
            <person name="Zhang R.-G."/>
        </authorList>
    </citation>
    <scope>NUCLEOTIDE SEQUENCE [LARGE SCALE GENOMIC DNA]</scope>
    <source>
        <tissue evidence="5">Rhizome</tissue>
    </source>
</reference>
<dbReference type="GO" id="GO:0005576">
    <property type="term" value="C:extracellular region"/>
    <property type="evidence" value="ECO:0007669"/>
    <property type="project" value="UniProtKB-SubCell"/>
</dbReference>
<dbReference type="Gene3D" id="2.40.40.10">
    <property type="entry name" value="RlpA-like domain"/>
    <property type="match status" value="1"/>
</dbReference>
<keyword evidence="4" id="KW-0732">Signal</keyword>
<evidence type="ECO:0000256" key="3">
    <source>
        <dbReference type="ARBA" id="ARBA00022525"/>
    </source>
</evidence>
<evidence type="ECO:0000256" key="2">
    <source>
        <dbReference type="ARBA" id="ARBA00005592"/>
    </source>
</evidence>
<proteinExistence type="inferred from homology"/>
<evidence type="ECO:0000313" key="5">
    <source>
        <dbReference type="EMBL" id="KAG6505994.1"/>
    </source>
</evidence>
<name>A0A8J5GCZ0_ZINOF</name>
<dbReference type="CDD" id="cd22270">
    <property type="entry name" value="DPBB_kiwellin-like"/>
    <property type="match status" value="1"/>
</dbReference>
<evidence type="ECO:0000256" key="4">
    <source>
        <dbReference type="ARBA" id="ARBA00022729"/>
    </source>
</evidence>